<dbReference type="AlphaFoldDB" id="A0A644X392"/>
<dbReference type="PANTHER" id="PTHR33799">
    <property type="entry name" value="PTS PERMEASE-RELATED-RELATED"/>
    <property type="match status" value="1"/>
</dbReference>
<dbReference type="Gene3D" id="3.40.50.510">
    <property type="entry name" value="Phosphotransferase system, mannose-type IIA component"/>
    <property type="match status" value="1"/>
</dbReference>
<dbReference type="GO" id="GO:0016020">
    <property type="term" value="C:membrane"/>
    <property type="evidence" value="ECO:0007669"/>
    <property type="project" value="InterPro"/>
</dbReference>
<evidence type="ECO:0000256" key="1">
    <source>
        <dbReference type="ARBA" id="ARBA00022679"/>
    </source>
</evidence>
<dbReference type="EMBL" id="VSSQ01001487">
    <property type="protein sequence ID" value="MPM08763.1"/>
    <property type="molecule type" value="Genomic_DNA"/>
</dbReference>
<dbReference type="SUPFAM" id="SSF53062">
    <property type="entry name" value="PTS system fructose IIA component-like"/>
    <property type="match status" value="1"/>
</dbReference>
<reference evidence="3" key="1">
    <citation type="submission" date="2019-08" db="EMBL/GenBank/DDBJ databases">
        <authorList>
            <person name="Kucharzyk K."/>
            <person name="Murdoch R.W."/>
            <person name="Higgins S."/>
            <person name="Loffler F."/>
        </authorList>
    </citation>
    <scope>NUCLEOTIDE SEQUENCE</scope>
</reference>
<dbReference type="GO" id="GO:0009401">
    <property type="term" value="P:phosphoenolpyruvate-dependent sugar phosphotransferase system"/>
    <property type="evidence" value="ECO:0007669"/>
    <property type="project" value="InterPro"/>
</dbReference>
<evidence type="ECO:0000259" key="2">
    <source>
        <dbReference type="PROSITE" id="PS51096"/>
    </source>
</evidence>
<protein>
    <recommendedName>
        <fullName evidence="2">PTS EIIA type-4 domain-containing protein</fullName>
    </recommendedName>
</protein>
<evidence type="ECO:0000313" key="3">
    <source>
        <dbReference type="EMBL" id="MPM08763.1"/>
    </source>
</evidence>
<feature type="domain" description="PTS EIIA type-4" evidence="2">
    <location>
        <begin position="1"/>
        <end position="128"/>
    </location>
</feature>
<gene>
    <name evidence="3" type="ORF">SDC9_55079</name>
</gene>
<keyword evidence="1" id="KW-0808">Transferase</keyword>
<dbReference type="InterPro" id="IPR051471">
    <property type="entry name" value="Bacterial_PTS_sugar_comp"/>
</dbReference>
<dbReference type="InterPro" id="IPR004701">
    <property type="entry name" value="PTS_EIIA_man-typ"/>
</dbReference>
<organism evidence="3">
    <name type="scientific">bioreactor metagenome</name>
    <dbReference type="NCBI Taxonomy" id="1076179"/>
    <lineage>
        <taxon>unclassified sequences</taxon>
        <taxon>metagenomes</taxon>
        <taxon>ecological metagenomes</taxon>
    </lineage>
</organism>
<proteinExistence type="predicted"/>
<dbReference type="PROSITE" id="PS51096">
    <property type="entry name" value="PTS_EIIA_TYPE_4"/>
    <property type="match status" value="1"/>
</dbReference>
<dbReference type="Pfam" id="PF03610">
    <property type="entry name" value="EIIA-man"/>
    <property type="match status" value="1"/>
</dbReference>
<name>A0A644X392_9ZZZZ</name>
<comment type="caution">
    <text evidence="3">The sequence shown here is derived from an EMBL/GenBank/DDBJ whole genome shotgun (WGS) entry which is preliminary data.</text>
</comment>
<dbReference type="InterPro" id="IPR036662">
    <property type="entry name" value="PTS_EIIA_man-typ_sf"/>
</dbReference>
<sequence>MQKIIIVGHGNFPSGILSAVSLLVGENENIIGLNLNGELTHEQFEEQLKSILDQNDHAIVLADLTGGAPHQISARLVLESGNKNQYVISGVNLALIVDIVMKSLFGEVSDDELQDTLLKSIDECKETTTLLSARMMG</sequence>
<dbReference type="PANTHER" id="PTHR33799:SF1">
    <property type="entry name" value="PTS SYSTEM MANNOSE-SPECIFIC EIIAB COMPONENT-RELATED"/>
    <property type="match status" value="1"/>
</dbReference>
<dbReference type="GO" id="GO:0016740">
    <property type="term" value="F:transferase activity"/>
    <property type="evidence" value="ECO:0007669"/>
    <property type="project" value="UniProtKB-KW"/>
</dbReference>
<accession>A0A644X392</accession>